<dbReference type="PANTHER" id="PTHR42951">
    <property type="entry name" value="METALLO-BETA-LACTAMASE DOMAIN-CONTAINING"/>
    <property type="match status" value="1"/>
</dbReference>
<dbReference type="SUPFAM" id="SSF56281">
    <property type="entry name" value="Metallo-hydrolase/oxidoreductase"/>
    <property type="match status" value="1"/>
</dbReference>
<dbReference type="InterPro" id="IPR001279">
    <property type="entry name" value="Metallo-B-lactamas"/>
</dbReference>
<comment type="caution">
    <text evidence="2">The sequence shown here is derived from an EMBL/GenBank/DDBJ whole genome shotgun (WGS) entry which is preliminary data.</text>
</comment>
<dbReference type="InterPro" id="IPR050855">
    <property type="entry name" value="NDM-1-like"/>
</dbReference>
<dbReference type="InterPro" id="IPR036866">
    <property type="entry name" value="RibonucZ/Hydroxyglut_hydro"/>
</dbReference>
<dbReference type="Proteomes" id="UP001312865">
    <property type="component" value="Unassembled WGS sequence"/>
</dbReference>
<dbReference type="Gene3D" id="3.60.15.10">
    <property type="entry name" value="Ribonuclease Z/Hydroxyacylglutathione hydrolase-like"/>
    <property type="match status" value="1"/>
</dbReference>
<dbReference type="RefSeq" id="WP_336586322.1">
    <property type="nucleotide sequence ID" value="NZ_JBBAXC010000005.1"/>
</dbReference>
<gene>
    <name evidence="2" type="ORF">WAK64_07385</name>
</gene>
<dbReference type="PANTHER" id="PTHR42951:SF15">
    <property type="entry name" value="METALLO-BETA-LACTAMASE SUPERFAMILY PROTEIN"/>
    <property type="match status" value="1"/>
</dbReference>
<evidence type="ECO:0000313" key="3">
    <source>
        <dbReference type="Proteomes" id="UP001312865"/>
    </source>
</evidence>
<reference evidence="2 3" key="1">
    <citation type="journal article" date="2018" name="J. Microbiol.">
        <title>Bacillus spongiae sp. nov., isolated from sponge of Jeju Island.</title>
        <authorList>
            <person name="Lee G.E."/>
            <person name="Im W.T."/>
            <person name="Park J.S."/>
        </authorList>
    </citation>
    <scope>NUCLEOTIDE SEQUENCE [LARGE SCALE GENOMIC DNA]</scope>
    <source>
        <strain evidence="2 3">135PIL107-10</strain>
    </source>
</reference>
<keyword evidence="3" id="KW-1185">Reference proteome</keyword>
<dbReference type="EMBL" id="JBBAXC010000005">
    <property type="protein sequence ID" value="MEI5906880.1"/>
    <property type="molecule type" value="Genomic_DNA"/>
</dbReference>
<protein>
    <submittedName>
        <fullName evidence="2">MBL fold metallo-hydrolase</fullName>
    </submittedName>
</protein>
<evidence type="ECO:0000259" key="1">
    <source>
        <dbReference type="SMART" id="SM00849"/>
    </source>
</evidence>
<dbReference type="Pfam" id="PF00753">
    <property type="entry name" value="Lactamase_B"/>
    <property type="match status" value="1"/>
</dbReference>
<organism evidence="2 3">
    <name type="scientific">Bacillus spongiae</name>
    <dbReference type="NCBI Taxonomy" id="2683610"/>
    <lineage>
        <taxon>Bacteria</taxon>
        <taxon>Bacillati</taxon>
        <taxon>Bacillota</taxon>
        <taxon>Bacilli</taxon>
        <taxon>Bacillales</taxon>
        <taxon>Bacillaceae</taxon>
        <taxon>Bacillus</taxon>
    </lineage>
</organism>
<feature type="domain" description="Metallo-beta-lactamase" evidence="1">
    <location>
        <begin position="23"/>
        <end position="223"/>
    </location>
</feature>
<sequence>MHVTTGVEMFEIERKNFMGMDMIIHPTLIWDQEMAILVDTGFPTQRQLFLKEFQKAGVPFERLKKIIITHHHFDHIGSLSSIIEETQCNISVLANELEKPFIQGEKDMLTDELIEQMKPWPEPMREEFKLELSKVTSAPVDKLVTDKEELPYCGGIIVINTPGHSIGHISLYHKRSKTLVAADALVVQSGLLIVNPQTMNRELAQQSLNKLTQYDIETVICYHGGLYNHNVNETIAKLVRIET</sequence>
<proteinExistence type="predicted"/>
<dbReference type="CDD" id="cd07721">
    <property type="entry name" value="yflN-like_MBL-fold"/>
    <property type="match status" value="1"/>
</dbReference>
<accession>A0ABU8HC55</accession>
<dbReference type="SMART" id="SM00849">
    <property type="entry name" value="Lactamase_B"/>
    <property type="match status" value="1"/>
</dbReference>
<evidence type="ECO:0000313" key="2">
    <source>
        <dbReference type="EMBL" id="MEI5906880.1"/>
    </source>
</evidence>
<name>A0ABU8HC55_9BACI</name>